<evidence type="ECO:0000256" key="3">
    <source>
        <dbReference type="ARBA" id="ARBA00022989"/>
    </source>
</evidence>
<comment type="function">
    <text evidence="6">Part of the binding-protein-dependent transport system for phosphate; probably responsible for the translocation of the substrate across the membrane.</text>
</comment>
<dbReference type="Gene3D" id="1.10.3720.10">
    <property type="entry name" value="MetI-like"/>
    <property type="match status" value="1"/>
</dbReference>
<feature type="transmembrane region" description="Helical" evidence="5">
    <location>
        <begin position="132"/>
        <end position="153"/>
    </location>
</feature>
<protein>
    <recommendedName>
        <fullName evidence="6">Phosphate transport system permease protein</fullName>
    </recommendedName>
</protein>
<dbReference type="InterPro" id="IPR011864">
    <property type="entry name" value="Phosphate_PstC"/>
</dbReference>
<evidence type="ECO:0000256" key="2">
    <source>
        <dbReference type="ARBA" id="ARBA00022692"/>
    </source>
</evidence>
<organism evidence="8">
    <name type="scientific">Planktothricoides sp. SpSt-374</name>
    <dbReference type="NCBI Taxonomy" id="2282167"/>
    <lineage>
        <taxon>Bacteria</taxon>
        <taxon>Bacillati</taxon>
        <taxon>Cyanobacteriota</taxon>
        <taxon>Cyanophyceae</taxon>
        <taxon>Oscillatoriophycideae</taxon>
        <taxon>Oscillatoriales</taxon>
        <taxon>Oscillatoriaceae</taxon>
        <taxon>Planktothricoides</taxon>
    </lineage>
</organism>
<feature type="domain" description="ABC transmembrane type-1" evidence="7">
    <location>
        <begin position="89"/>
        <end position="301"/>
    </location>
</feature>
<gene>
    <name evidence="8" type="primary">pstC</name>
    <name evidence="8" type="ORF">ENR15_03590</name>
</gene>
<comment type="caution">
    <text evidence="8">The sequence shown here is derived from an EMBL/GenBank/DDBJ whole genome shotgun (WGS) entry which is preliminary data.</text>
</comment>
<accession>A0A7C3ZIJ7</accession>
<dbReference type="InterPro" id="IPR035906">
    <property type="entry name" value="MetI-like_sf"/>
</dbReference>
<keyword evidence="6" id="KW-0592">Phosphate transport</keyword>
<dbReference type="GO" id="GO:0005886">
    <property type="term" value="C:plasma membrane"/>
    <property type="evidence" value="ECO:0007669"/>
    <property type="project" value="UniProtKB-SubCell"/>
</dbReference>
<evidence type="ECO:0000256" key="4">
    <source>
        <dbReference type="ARBA" id="ARBA00023136"/>
    </source>
</evidence>
<evidence type="ECO:0000256" key="6">
    <source>
        <dbReference type="RuleBase" id="RU363054"/>
    </source>
</evidence>
<feature type="transmembrane region" description="Helical" evidence="5">
    <location>
        <begin position="209"/>
        <end position="230"/>
    </location>
</feature>
<sequence>MSESKPSEQQENQQLWRPNRQRSKLVELAVKSLFGLFALVSVATTIGIIFVLIFETIEFFREVPFWRFLTDKEWTPLFSNAQFGIFVLISATFLTSIIAITVALPLGLLAAIYLSEYAQPKLRQWLKPALEILAGVPTVVYGYFALLFVTPLLQKIIPGLQGFNALSAGMVLGISIIPLVASLSEDAIYAVPQSLREGAYALGATQREAIIGVVLPGALSGIVASFIIAVSRAIGETMIVAIAAGQNPTLGLNPFVPIMTMTAYIVQVSLGDTPAGSLAFKTIFAVGMTLFVLTLILNVFSFWFVRRFREKYE</sequence>
<comment type="subcellular location">
    <subcellularLocation>
        <location evidence="5">Cell membrane</location>
        <topology evidence="5">Multi-pass membrane protein</topology>
    </subcellularLocation>
    <subcellularLocation>
        <location evidence="1">Membrane</location>
        <topology evidence="1">Multi-pass membrane protein</topology>
    </subcellularLocation>
</comment>
<keyword evidence="6" id="KW-1003">Cell membrane</keyword>
<dbReference type="PROSITE" id="PS50928">
    <property type="entry name" value="ABC_TM1"/>
    <property type="match status" value="1"/>
</dbReference>
<comment type="similarity">
    <text evidence="6">Belongs to the binding-protein-dependent transport system permease family. CysTW subfamily.</text>
</comment>
<dbReference type="PANTHER" id="PTHR42727:SF1">
    <property type="entry name" value="PHOSPHATE TRANSPORT SYSTEM PERMEASE"/>
    <property type="match status" value="1"/>
</dbReference>
<feature type="transmembrane region" description="Helical" evidence="5">
    <location>
        <begin position="33"/>
        <end position="54"/>
    </location>
</feature>
<reference evidence="8" key="1">
    <citation type="journal article" date="2020" name="mSystems">
        <title>Genome- and Community-Level Interaction Insights into Carbon Utilization and Element Cycling Functions of Hydrothermarchaeota in Hydrothermal Sediment.</title>
        <authorList>
            <person name="Zhou Z."/>
            <person name="Liu Y."/>
            <person name="Xu W."/>
            <person name="Pan J."/>
            <person name="Luo Z.H."/>
            <person name="Li M."/>
        </authorList>
    </citation>
    <scope>NUCLEOTIDE SEQUENCE [LARGE SCALE GENOMIC DNA]</scope>
    <source>
        <strain evidence="8">SpSt-374</strain>
    </source>
</reference>
<evidence type="ECO:0000256" key="5">
    <source>
        <dbReference type="RuleBase" id="RU363032"/>
    </source>
</evidence>
<keyword evidence="5" id="KW-0813">Transport</keyword>
<dbReference type="NCBIfam" id="TIGR02138">
    <property type="entry name" value="phosphate_pstC"/>
    <property type="match status" value="1"/>
</dbReference>
<evidence type="ECO:0000256" key="1">
    <source>
        <dbReference type="ARBA" id="ARBA00004141"/>
    </source>
</evidence>
<keyword evidence="4 5" id="KW-0472">Membrane</keyword>
<dbReference type="PANTHER" id="PTHR42727">
    <property type="entry name" value="PHOSPHATE TRANSPORT SYSTEM PERMEASE PROTEIN"/>
    <property type="match status" value="1"/>
</dbReference>
<proteinExistence type="inferred from homology"/>
<feature type="transmembrane region" description="Helical" evidence="5">
    <location>
        <begin position="250"/>
        <end position="270"/>
    </location>
</feature>
<evidence type="ECO:0000313" key="8">
    <source>
        <dbReference type="EMBL" id="HGF99761.1"/>
    </source>
</evidence>
<keyword evidence="3 5" id="KW-1133">Transmembrane helix</keyword>
<dbReference type="Pfam" id="PF00528">
    <property type="entry name" value="BPD_transp_1"/>
    <property type="match status" value="1"/>
</dbReference>
<dbReference type="GO" id="GO:0005315">
    <property type="term" value="F:phosphate transmembrane transporter activity"/>
    <property type="evidence" value="ECO:0007669"/>
    <property type="project" value="InterPro"/>
</dbReference>
<dbReference type="CDD" id="cd06261">
    <property type="entry name" value="TM_PBP2"/>
    <property type="match status" value="1"/>
</dbReference>
<feature type="transmembrane region" description="Helical" evidence="5">
    <location>
        <begin position="85"/>
        <end position="112"/>
    </location>
</feature>
<keyword evidence="2 5" id="KW-0812">Transmembrane</keyword>
<feature type="transmembrane region" description="Helical" evidence="5">
    <location>
        <begin position="282"/>
        <end position="305"/>
    </location>
</feature>
<dbReference type="AlphaFoldDB" id="A0A7C3ZIJ7"/>
<evidence type="ECO:0000259" key="7">
    <source>
        <dbReference type="PROSITE" id="PS50928"/>
    </source>
</evidence>
<dbReference type="InterPro" id="IPR000515">
    <property type="entry name" value="MetI-like"/>
</dbReference>
<name>A0A7C3ZIJ7_9CYAN</name>
<dbReference type="EMBL" id="DSPX01000037">
    <property type="protein sequence ID" value="HGF99761.1"/>
    <property type="molecule type" value="Genomic_DNA"/>
</dbReference>
<dbReference type="GO" id="GO:0006817">
    <property type="term" value="P:phosphate ion transport"/>
    <property type="evidence" value="ECO:0007669"/>
    <property type="project" value="UniProtKB-KW"/>
</dbReference>
<feature type="transmembrane region" description="Helical" evidence="5">
    <location>
        <begin position="165"/>
        <end position="189"/>
    </location>
</feature>
<dbReference type="SUPFAM" id="SSF161098">
    <property type="entry name" value="MetI-like"/>
    <property type="match status" value="1"/>
</dbReference>